<dbReference type="GO" id="GO:0019867">
    <property type="term" value="C:outer membrane"/>
    <property type="evidence" value="ECO:0007669"/>
    <property type="project" value="InterPro"/>
</dbReference>
<evidence type="ECO:0000313" key="1">
    <source>
        <dbReference type="EMBL" id="SDC91672.1"/>
    </source>
</evidence>
<gene>
    <name evidence="1" type="ORF">SAMN04487779_100342</name>
</gene>
<keyword evidence="2" id="KW-1185">Reference proteome</keyword>
<accession>A0A1G6QGR8</accession>
<dbReference type="EMBL" id="FMZX01000003">
    <property type="protein sequence ID" value="SDC91672.1"/>
    <property type="molecule type" value="Genomic_DNA"/>
</dbReference>
<protein>
    <submittedName>
        <fullName evidence="1">Lipopolysaccharide-assembly</fullName>
    </submittedName>
</protein>
<dbReference type="Gene3D" id="3.30.160.150">
    <property type="entry name" value="Lipoprotein like domain"/>
    <property type="match status" value="1"/>
</dbReference>
<sequence length="192" mass="21261">MSRDVSSISWSRRGLLGGLLGLSACGFRPLYGPIVAEDGSEEDLRSELAAVRIGPLYERTGQLLRRSLQRRMEDSAPGTPARYLLNVSVDMGTDILGYRRDGTPTRIRFTLNGSWNLNTIALSPQRIAASGIPYRAIDSFNIPDLQFFSADVSRDAALERLMEDLSQEITRQVAMALRQRKEDQGRGDQATG</sequence>
<dbReference type="InterPro" id="IPR007485">
    <property type="entry name" value="LPS_assembly_LptE"/>
</dbReference>
<dbReference type="GO" id="GO:0043165">
    <property type="term" value="P:Gram-negative-bacterium-type cell outer membrane assembly"/>
    <property type="evidence" value="ECO:0007669"/>
    <property type="project" value="InterPro"/>
</dbReference>
<dbReference type="RefSeq" id="WP_218127434.1">
    <property type="nucleotide sequence ID" value="NZ_FMXZ01000006.1"/>
</dbReference>
<dbReference type="AlphaFoldDB" id="A0A1G6QGR8"/>
<dbReference type="Proteomes" id="UP000198925">
    <property type="component" value="Unassembled WGS sequence"/>
</dbReference>
<proteinExistence type="predicted"/>
<evidence type="ECO:0000313" key="2">
    <source>
        <dbReference type="Proteomes" id="UP000198925"/>
    </source>
</evidence>
<name>A0A1G6QGR8_9PROT</name>
<reference evidence="1 2" key="1">
    <citation type="submission" date="2016-10" db="EMBL/GenBank/DDBJ databases">
        <authorList>
            <person name="de Groot N.N."/>
        </authorList>
    </citation>
    <scope>NUCLEOTIDE SEQUENCE [LARGE SCALE GENOMIC DNA]</scope>
    <source>
        <strain evidence="1 2">CPCC 100156</strain>
    </source>
</reference>
<dbReference type="Pfam" id="PF04390">
    <property type="entry name" value="LptE"/>
    <property type="match status" value="1"/>
</dbReference>
<organism evidence="1 2">
    <name type="scientific">Belnapia rosea</name>
    <dbReference type="NCBI Taxonomy" id="938405"/>
    <lineage>
        <taxon>Bacteria</taxon>
        <taxon>Pseudomonadati</taxon>
        <taxon>Pseudomonadota</taxon>
        <taxon>Alphaproteobacteria</taxon>
        <taxon>Acetobacterales</taxon>
        <taxon>Roseomonadaceae</taxon>
        <taxon>Belnapia</taxon>
    </lineage>
</organism>
<dbReference type="STRING" id="938405.SAMN02927895_02762"/>
<dbReference type="PROSITE" id="PS51257">
    <property type="entry name" value="PROKAR_LIPOPROTEIN"/>
    <property type="match status" value="1"/>
</dbReference>